<dbReference type="EMBL" id="VDCQ01000032">
    <property type="protein sequence ID" value="TNJ64181.1"/>
    <property type="molecule type" value="Genomic_DNA"/>
</dbReference>
<proteinExistence type="predicted"/>
<accession>A0A5C4T536</accession>
<name>A0A5C4T536_9BACL</name>
<dbReference type="Proteomes" id="UP000307943">
    <property type="component" value="Unassembled WGS sequence"/>
</dbReference>
<protein>
    <recommendedName>
        <fullName evidence="3">HAD family phosphatase</fullName>
    </recommendedName>
</protein>
<dbReference type="SUPFAM" id="SSF56784">
    <property type="entry name" value="HAD-like"/>
    <property type="match status" value="1"/>
</dbReference>
<dbReference type="Gene3D" id="3.90.1070.10">
    <property type="match status" value="1"/>
</dbReference>
<dbReference type="InterPro" id="IPR036412">
    <property type="entry name" value="HAD-like_sf"/>
</dbReference>
<dbReference type="RefSeq" id="WP_139604281.1">
    <property type="nucleotide sequence ID" value="NZ_VDCQ01000032.1"/>
</dbReference>
<dbReference type="Pfam" id="PF08282">
    <property type="entry name" value="Hydrolase_3"/>
    <property type="match status" value="1"/>
</dbReference>
<evidence type="ECO:0008006" key="3">
    <source>
        <dbReference type="Google" id="ProtNLM"/>
    </source>
</evidence>
<keyword evidence="2" id="KW-1185">Reference proteome</keyword>
<gene>
    <name evidence="1" type="ORF">FE784_21425</name>
</gene>
<reference evidence="1 2" key="1">
    <citation type="submission" date="2019-05" db="EMBL/GenBank/DDBJ databases">
        <title>We sequenced the genome of Paenibacillus hemerocallicola KCTC 33185 for further insight into its adaptation and study the phylogeny of Paenibacillus.</title>
        <authorList>
            <person name="Narsing Rao M.P."/>
        </authorList>
    </citation>
    <scope>NUCLEOTIDE SEQUENCE [LARGE SCALE GENOMIC DNA]</scope>
    <source>
        <strain evidence="1 2">KCTC 33185</strain>
    </source>
</reference>
<comment type="caution">
    <text evidence="1">The sequence shown here is derived from an EMBL/GenBank/DDBJ whole genome shotgun (WGS) entry which is preliminary data.</text>
</comment>
<dbReference type="AlphaFoldDB" id="A0A5C4T536"/>
<organism evidence="1 2">
    <name type="scientific">Paenibacillus hemerocallicola</name>
    <dbReference type="NCBI Taxonomy" id="1172614"/>
    <lineage>
        <taxon>Bacteria</taxon>
        <taxon>Bacillati</taxon>
        <taxon>Bacillota</taxon>
        <taxon>Bacilli</taxon>
        <taxon>Bacillales</taxon>
        <taxon>Paenibacillaceae</taxon>
        <taxon>Paenibacillus</taxon>
    </lineage>
</organism>
<dbReference type="Gene3D" id="3.40.50.1000">
    <property type="entry name" value="HAD superfamily/HAD-like"/>
    <property type="match status" value="1"/>
</dbReference>
<evidence type="ECO:0000313" key="2">
    <source>
        <dbReference type="Proteomes" id="UP000307943"/>
    </source>
</evidence>
<evidence type="ECO:0000313" key="1">
    <source>
        <dbReference type="EMBL" id="TNJ64181.1"/>
    </source>
</evidence>
<sequence length="264" mass="28913">MSSPFPKLFITDLDGTALGGGYRPYAKLPPAFSAFLHRLAERGCMWATCTTWDAQAQFNLIDASPDAPPPSYLIAGSGLGIFTFQAGERTPVEPYTAIMAQRSAETVRAFLRPLIRDVCARFDCGKMSFNGYWFSMTVQDEETERMAAYMGEQASRYPDLRIEVIAEENRFYTHPAFLRKETAVLELLRLTGLDPNEVAIAGDERMDLGMMEAHITAHAICPGNAHPEVKERVLALSGAAGTASCSDGVIEAFGSLAQARGWSQ</sequence>
<dbReference type="OrthoDB" id="2587001at2"/>
<dbReference type="InterPro" id="IPR023214">
    <property type="entry name" value="HAD_sf"/>
</dbReference>